<comment type="caution">
    <text evidence="3">The sequence shown here is derived from an EMBL/GenBank/DDBJ whole genome shotgun (WGS) entry which is preliminary data.</text>
</comment>
<evidence type="ECO:0000313" key="4">
    <source>
        <dbReference type="Proteomes" id="UP001085076"/>
    </source>
</evidence>
<dbReference type="AlphaFoldDB" id="A0A9D5HHK0"/>
<accession>A0A9D5HHK0</accession>
<feature type="transmembrane region" description="Helical" evidence="2">
    <location>
        <begin position="241"/>
        <end position="260"/>
    </location>
</feature>
<name>A0A9D5HHK0_9LILI</name>
<reference evidence="3" key="2">
    <citation type="journal article" date="2022" name="Hortic Res">
        <title>The genome of Dioscorea zingiberensis sheds light on the biosynthesis, origin and evolution of the medicinally important diosgenin saponins.</title>
        <authorList>
            <person name="Li Y."/>
            <person name="Tan C."/>
            <person name="Li Z."/>
            <person name="Guo J."/>
            <person name="Li S."/>
            <person name="Chen X."/>
            <person name="Wang C."/>
            <person name="Dai X."/>
            <person name="Yang H."/>
            <person name="Song W."/>
            <person name="Hou L."/>
            <person name="Xu J."/>
            <person name="Tong Z."/>
            <person name="Xu A."/>
            <person name="Yuan X."/>
            <person name="Wang W."/>
            <person name="Yang Q."/>
            <person name="Chen L."/>
            <person name="Sun Z."/>
            <person name="Wang K."/>
            <person name="Pan B."/>
            <person name="Chen J."/>
            <person name="Bao Y."/>
            <person name="Liu F."/>
            <person name="Qi X."/>
            <person name="Gang D.R."/>
            <person name="Wen J."/>
            <person name="Li J."/>
        </authorList>
    </citation>
    <scope>NUCLEOTIDE SEQUENCE</scope>
    <source>
        <strain evidence="3">Dzin_1.0</strain>
    </source>
</reference>
<keyword evidence="2" id="KW-0812">Transmembrane</keyword>
<evidence type="ECO:0000256" key="2">
    <source>
        <dbReference type="SAM" id="Phobius"/>
    </source>
</evidence>
<evidence type="ECO:0000313" key="3">
    <source>
        <dbReference type="EMBL" id="KAJ0976816.1"/>
    </source>
</evidence>
<organism evidence="3 4">
    <name type="scientific">Dioscorea zingiberensis</name>
    <dbReference type="NCBI Taxonomy" id="325984"/>
    <lineage>
        <taxon>Eukaryota</taxon>
        <taxon>Viridiplantae</taxon>
        <taxon>Streptophyta</taxon>
        <taxon>Embryophyta</taxon>
        <taxon>Tracheophyta</taxon>
        <taxon>Spermatophyta</taxon>
        <taxon>Magnoliopsida</taxon>
        <taxon>Liliopsida</taxon>
        <taxon>Dioscoreales</taxon>
        <taxon>Dioscoreaceae</taxon>
        <taxon>Dioscorea</taxon>
    </lineage>
</organism>
<keyword evidence="4" id="KW-1185">Reference proteome</keyword>
<dbReference type="EMBL" id="JAGGNH010000003">
    <property type="protein sequence ID" value="KAJ0976816.1"/>
    <property type="molecule type" value="Genomic_DNA"/>
</dbReference>
<keyword evidence="2" id="KW-1133">Transmembrane helix</keyword>
<protein>
    <submittedName>
        <fullName evidence="3">Uncharacterized protein</fullName>
    </submittedName>
</protein>
<sequence length="285" mass="31439">MATAIINAVNIGVYVSQYGIYDRLVRAWSHERAHEARAGSVTCSASVSVRDTRRRAFRRLVSPAAEGALPMAMMWTAACYGASIETKKAARMMNDDIHISINAPLLGGDGEDEPESLPVSSPTPVEETLQEPVLQEESQYHETPVSSDRQQHEIVILIPEENSLQEAPEEPQAPQGRGLGLGRAFLAAIGITWSRILTILIIIGFIIDQFPVLLDIAEALYTTRPANIPNMIIKSLRSLKWTWSMTYMLATAIASMASGIRLTGNVKRFLNSYLSSLYEALQRPE</sequence>
<evidence type="ECO:0000256" key="1">
    <source>
        <dbReference type="SAM" id="MobiDB-lite"/>
    </source>
</evidence>
<feature type="transmembrane region" description="Helical" evidence="2">
    <location>
        <begin position="184"/>
        <end position="207"/>
    </location>
</feature>
<dbReference type="Proteomes" id="UP001085076">
    <property type="component" value="Miscellaneous, Linkage group lg03"/>
</dbReference>
<gene>
    <name evidence="3" type="ORF">J5N97_012290</name>
</gene>
<reference evidence="3" key="1">
    <citation type="submission" date="2021-03" db="EMBL/GenBank/DDBJ databases">
        <authorList>
            <person name="Li Z."/>
            <person name="Yang C."/>
        </authorList>
    </citation>
    <scope>NUCLEOTIDE SEQUENCE</scope>
    <source>
        <strain evidence="3">Dzin_1.0</strain>
        <tissue evidence="3">Leaf</tissue>
    </source>
</reference>
<feature type="region of interest" description="Disordered" evidence="1">
    <location>
        <begin position="104"/>
        <end position="127"/>
    </location>
</feature>
<keyword evidence="2" id="KW-0472">Membrane</keyword>
<proteinExistence type="predicted"/>